<comment type="catalytic activity">
    <reaction evidence="1">
        <text>ATP + protein L-histidine = ADP + protein N-phospho-L-histidine.</text>
        <dbReference type="EC" id="2.7.13.3"/>
    </reaction>
</comment>
<dbReference type="PROSITE" id="PS50109">
    <property type="entry name" value="HIS_KIN"/>
    <property type="match status" value="1"/>
</dbReference>
<dbReference type="SMART" id="SM00388">
    <property type="entry name" value="HisKA"/>
    <property type="match status" value="1"/>
</dbReference>
<dbReference type="InterPro" id="IPR036097">
    <property type="entry name" value="HisK_dim/P_sf"/>
</dbReference>
<dbReference type="Pfam" id="PF00989">
    <property type="entry name" value="PAS"/>
    <property type="match status" value="1"/>
</dbReference>
<dbReference type="RefSeq" id="WP_173198170.1">
    <property type="nucleotide sequence ID" value="NZ_JABFCX010000002.1"/>
</dbReference>
<protein>
    <recommendedName>
        <fullName evidence="10">Sensor protein FixL</fullName>
        <ecNumber evidence="2">2.7.13.3</ecNumber>
    </recommendedName>
</protein>
<dbReference type="CDD" id="cd00130">
    <property type="entry name" value="PAS"/>
    <property type="match status" value="1"/>
</dbReference>
<accession>A0A7Y3RM91</accession>
<feature type="domain" description="Histidine kinase" evidence="11">
    <location>
        <begin position="150"/>
        <end position="362"/>
    </location>
</feature>
<evidence type="ECO:0000256" key="2">
    <source>
        <dbReference type="ARBA" id="ARBA00012438"/>
    </source>
</evidence>
<evidence type="ECO:0000256" key="9">
    <source>
        <dbReference type="ARBA" id="ARBA00059827"/>
    </source>
</evidence>
<feature type="domain" description="PAS" evidence="12">
    <location>
        <begin position="3"/>
        <end position="73"/>
    </location>
</feature>
<comment type="function">
    <text evidence="9">Putative oxygen sensor; modulates the activity of FixJ, a transcriptional activator of nitrogen fixation fixK gene. FixL probably acts as a kinase that phosphorylates FixJ.</text>
</comment>
<keyword evidence="4" id="KW-0808">Transferase</keyword>
<dbReference type="SUPFAM" id="SSF47384">
    <property type="entry name" value="Homodimeric domain of signal transducing histidine kinase"/>
    <property type="match status" value="1"/>
</dbReference>
<evidence type="ECO:0000259" key="11">
    <source>
        <dbReference type="PROSITE" id="PS50109"/>
    </source>
</evidence>
<dbReference type="SUPFAM" id="SSF55785">
    <property type="entry name" value="PYP-like sensor domain (PAS domain)"/>
    <property type="match status" value="1"/>
</dbReference>
<dbReference type="InterPro" id="IPR036890">
    <property type="entry name" value="HATPase_C_sf"/>
</dbReference>
<reference evidence="13 14" key="1">
    <citation type="submission" date="2020-05" db="EMBL/GenBank/DDBJ databases">
        <title>Parvularcula mediterraneae sp. nov., isolated from polypropylene straw from shallow seawater of the seashore of Laganas in Zakynthos island, Greece.</title>
        <authorList>
            <person name="Szabo I."/>
            <person name="Al-Omari J."/>
            <person name="Rado J."/>
            <person name="Szerdahelyi G.S."/>
        </authorList>
    </citation>
    <scope>NUCLEOTIDE SEQUENCE [LARGE SCALE GENOMIC DNA]</scope>
    <source>
        <strain evidence="13 14">ZS-1/3</strain>
    </source>
</reference>
<organism evidence="13 14">
    <name type="scientific">Parvularcula mediterranea</name>
    <dbReference type="NCBI Taxonomy" id="2732508"/>
    <lineage>
        <taxon>Bacteria</taxon>
        <taxon>Pseudomonadati</taxon>
        <taxon>Pseudomonadota</taxon>
        <taxon>Alphaproteobacteria</taxon>
        <taxon>Parvularculales</taxon>
        <taxon>Parvularculaceae</taxon>
        <taxon>Parvularcula</taxon>
    </lineage>
</organism>
<evidence type="ECO:0000256" key="4">
    <source>
        <dbReference type="ARBA" id="ARBA00022679"/>
    </source>
</evidence>
<dbReference type="EMBL" id="JABFCX010000002">
    <property type="protein sequence ID" value="NNU16166.1"/>
    <property type="molecule type" value="Genomic_DNA"/>
</dbReference>
<dbReference type="SUPFAM" id="SSF55874">
    <property type="entry name" value="ATPase domain of HSP90 chaperone/DNA topoisomerase II/histidine kinase"/>
    <property type="match status" value="1"/>
</dbReference>
<dbReference type="Pfam" id="PF00512">
    <property type="entry name" value="HisKA"/>
    <property type="match status" value="1"/>
</dbReference>
<keyword evidence="6" id="KW-0418">Kinase</keyword>
<dbReference type="GO" id="GO:0000155">
    <property type="term" value="F:phosphorelay sensor kinase activity"/>
    <property type="evidence" value="ECO:0007669"/>
    <property type="project" value="InterPro"/>
</dbReference>
<evidence type="ECO:0000256" key="10">
    <source>
        <dbReference type="ARBA" id="ARBA00070616"/>
    </source>
</evidence>
<dbReference type="InterPro" id="IPR003594">
    <property type="entry name" value="HATPase_dom"/>
</dbReference>
<evidence type="ECO:0000259" key="12">
    <source>
        <dbReference type="PROSITE" id="PS50112"/>
    </source>
</evidence>
<dbReference type="InterPro" id="IPR003661">
    <property type="entry name" value="HisK_dim/P_dom"/>
</dbReference>
<evidence type="ECO:0000256" key="1">
    <source>
        <dbReference type="ARBA" id="ARBA00000085"/>
    </source>
</evidence>
<evidence type="ECO:0000313" key="13">
    <source>
        <dbReference type="EMBL" id="NNU16166.1"/>
    </source>
</evidence>
<evidence type="ECO:0000256" key="3">
    <source>
        <dbReference type="ARBA" id="ARBA00022553"/>
    </source>
</evidence>
<dbReference type="EC" id="2.7.13.3" evidence="2"/>
<dbReference type="InterPro" id="IPR004358">
    <property type="entry name" value="Sig_transdc_His_kin-like_C"/>
</dbReference>
<dbReference type="AlphaFoldDB" id="A0A7Y3RM91"/>
<dbReference type="NCBIfam" id="TIGR00229">
    <property type="entry name" value="sensory_box"/>
    <property type="match status" value="1"/>
</dbReference>
<evidence type="ECO:0000313" key="14">
    <source>
        <dbReference type="Proteomes" id="UP000536835"/>
    </source>
</evidence>
<keyword evidence="5" id="KW-0547">Nucleotide-binding</keyword>
<dbReference type="Proteomes" id="UP000536835">
    <property type="component" value="Unassembled WGS sequence"/>
</dbReference>
<proteinExistence type="predicted"/>
<dbReference type="Gene3D" id="3.30.450.20">
    <property type="entry name" value="PAS domain"/>
    <property type="match status" value="1"/>
</dbReference>
<evidence type="ECO:0000256" key="6">
    <source>
        <dbReference type="ARBA" id="ARBA00022777"/>
    </source>
</evidence>
<keyword evidence="7" id="KW-0067">ATP-binding</keyword>
<dbReference type="CDD" id="cd00082">
    <property type="entry name" value="HisKA"/>
    <property type="match status" value="1"/>
</dbReference>
<evidence type="ECO:0000256" key="7">
    <source>
        <dbReference type="ARBA" id="ARBA00022840"/>
    </source>
</evidence>
<dbReference type="SMART" id="SM00387">
    <property type="entry name" value="HATPase_c"/>
    <property type="match status" value="1"/>
</dbReference>
<keyword evidence="14" id="KW-1185">Reference proteome</keyword>
<dbReference type="Gene3D" id="3.30.565.10">
    <property type="entry name" value="Histidine kinase-like ATPase, C-terminal domain"/>
    <property type="match status" value="1"/>
</dbReference>
<dbReference type="SMART" id="SM00091">
    <property type="entry name" value="PAS"/>
    <property type="match status" value="1"/>
</dbReference>
<dbReference type="PRINTS" id="PR00344">
    <property type="entry name" value="BCTRLSENSOR"/>
</dbReference>
<name>A0A7Y3RM91_9PROT</name>
<dbReference type="InterPro" id="IPR005467">
    <property type="entry name" value="His_kinase_dom"/>
</dbReference>
<gene>
    <name evidence="13" type="ORF">HK107_07510</name>
</gene>
<keyword evidence="3" id="KW-0597">Phosphoprotein</keyword>
<dbReference type="Gene3D" id="1.10.287.130">
    <property type="match status" value="1"/>
</dbReference>
<comment type="caution">
    <text evidence="13">The sequence shown here is derived from an EMBL/GenBank/DDBJ whole genome shotgun (WGS) entry which is preliminary data.</text>
</comment>
<dbReference type="InterPro" id="IPR000014">
    <property type="entry name" value="PAS"/>
</dbReference>
<dbReference type="GO" id="GO:0005524">
    <property type="term" value="F:ATP binding"/>
    <property type="evidence" value="ECO:0007669"/>
    <property type="project" value="UniProtKB-KW"/>
</dbReference>
<evidence type="ECO:0000256" key="5">
    <source>
        <dbReference type="ARBA" id="ARBA00022741"/>
    </source>
</evidence>
<sequence>MYEEEQLKALIETAVDGVLSITPDGCVKLYNRASEAIFGYKAEEVLGQNISMLMPRSIARAHDGYLSAYLSTGEANIIGKGRKVEGQRKSGEVFPMHLSVGEFSAGSERHFVGIVRDLSHEVAEQAKTQGLQEQLELIGRHSAVSEMGAALAHELNQPLTAIDLFLAAADRQLSEDPEKARDIFQRVRDEAARAGNIVRRIREMVERTDGERTHFLLSEVIEGAVDLCRVVDRSGTAITATQVPAAVLFGQPTEIRMILVNLIKNALDATEGQQTRRVLIRSEVTDKVRVEVLDNGPGVSLEIAERLFEPFSSTKDDGLGIGLSICRTIAEGHGGRLINRPKEETEDGLGGACFSLTLPLAEEAGHE</sequence>
<dbReference type="PROSITE" id="PS50112">
    <property type="entry name" value="PAS"/>
    <property type="match status" value="1"/>
</dbReference>
<dbReference type="GO" id="GO:0006355">
    <property type="term" value="P:regulation of DNA-templated transcription"/>
    <property type="evidence" value="ECO:0007669"/>
    <property type="project" value="InterPro"/>
</dbReference>
<dbReference type="InterPro" id="IPR035965">
    <property type="entry name" value="PAS-like_dom_sf"/>
</dbReference>
<keyword evidence="8" id="KW-0902">Two-component regulatory system</keyword>
<dbReference type="Pfam" id="PF02518">
    <property type="entry name" value="HATPase_c"/>
    <property type="match status" value="1"/>
</dbReference>
<dbReference type="FunFam" id="3.30.450.20:FF:000060">
    <property type="entry name" value="Sensor protein FixL"/>
    <property type="match status" value="1"/>
</dbReference>
<dbReference type="PANTHER" id="PTHR43065:SF10">
    <property type="entry name" value="PEROXIDE STRESS-ACTIVATED HISTIDINE KINASE MAK3"/>
    <property type="match status" value="1"/>
</dbReference>
<dbReference type="PANTHER" id="PTHR43065">
    <property type="entry name" value="SENSOR HISTIDINE KINASE"/>
    <property type="match status" value="1"/>
</dbReference>
<evidence type="ECO:0000256" key="8">
    <source>
        <dbReference type="ARBA" id="ARBA00023012"/>
    </source>
</evidence>
<dbReference type="InterPro" id="IPR013767">
    <property type="entry name" value="PAS_fold"/>
</dbReference>